<feature type="non-terminal residue" evidence="2">
    <location>
        <position position="201"/>
    </location>
</feature>
<dbReference type="EMBL" id="JABEZX010000010">
    <property type="protein sequence ID" value="MBA0569236.1"/>
    <property type="molecule type" value="Genomic_DNA"/>
</dbReference>
<evidence type="ECO:0000256" key="1">
    <source>
        <dbReference type="SAM" id="MobiDB-lite"/>
    </source>
</evidence>
<organism evidence="2 3">
    <name type="scientific">Gossypium lobatum</name>
    <dbReference type="NCBI Taxonomy" id="34289"/>
    <lineage>
        <taxon>Eukaryota</taxon>
        <taxon>Viridiplantae</taxon>
        <taxon>Streptophyta</taxon>
        <taxon>Embryophyta</taxon>
        <taxon>Tracheophyta</taxon>
        <taxon>Spermatophyta</taxon>
        <taxon>Magnoliopsida</taxon>
        <taxon>eudicotyledons</taxon>
        <taxon>Gunneridae</taxon>
        <taxon>Pentapetalae</taxon>
        <taxon>rosids</taxon>
        <taxon>malvids</taxon>
        <taxon>Malvales</taxon>
        <taxon>Malvaceae</taxon>
        <taxon>Malvoideae</taxon>
        <taxon>Gossypium</taxon>
    </lineage>
</organism>
<evidence type="ECO:0000313" key="2">
    <source>
        <dbReference type="EMBL" id="MBA0569236.1"/>
    </source>
</evidence>
<feature type="region of interest" description="Disordered" evidence="1">
    <location>
        <begin position="1"/>
        <end position="68"/>
    </location>
</feature>
<feature type="region of interest" description="Disordered" evidence="1">
    <location>
        <begin position="97"/>
        <end position="124"/>
    </location>
</feature>
<comment type="caution">
    <text evidence="2">The sequence shown here is derived from an EMBL/GenBank/DDBJ whole genome shotgun (WGS) entry which is preliminary data.</text>
</comment>
<name>A0A7J8MX55_9ROSI</name>
<dbReference type="Proteomes" id="UP000593572">
    <property type="component" value="Unassembled WGS sequence"/>
</dbReference>
<feature type="compositionally biased region" description="Polar residues" evidence="1">
    <location>
        <begin position="10"/>
        <end position="19"/>
    </location>
</feature>
<gene>
    <name evidence="2" type="ORF">Golob_006679</name>
</gene>
<evidence type="ECO:0000313" key="3">
    <source>
        <dbReference type="Proteomes" id="UP000593572"/>
    </source>
</evidence>
<reference evidence="2 3" key="1">
    <citation type="journal article" date="2019" name="Genome Biol. Evol.">
        <title>Insights into the evolution of the New World diploid cottons (Gossypium, subgenus Houzingenia) based on genome sequencing.</title>
        <authorList>
            <person name="Grover C.E."/>
            <person name="Arick M.A. 2nd"/>
            <person name="Thrash A."/>
            <person name="Conover J.L."/>
            <person name="Sanders W.S."/>
            <person name="Peterson D.G."/>
            <person name="Frelichowski J.E."/>
            <person name="Scheffler J.A."/>
            <person name="Scheffler B.E."/>
            <person name="Wendel J.F."/>
        </authorList>
    </citation>
    <scope>NUCLEOTIDE SEQUENCE [LARGE SCALE GENOMIC DNA]</scope>
    <source>
        <strain evidence="2">157</strain>
        <tissue evidence="2">Leaf</tissue>
    </source>
</reference>
<sequence length="201" mass="21955">MSESRGRRSPNMSPWSGSRHSNHENAAVYRPRMPLPVSSGLRGQNDTLETQGTSDALSHCSSSMGLNPSVEGEKIELSLVEVTESCAVSLPHHDLSHNVNISGPVDKSEPSQERSSPQSSSGIDDLNQVKCQAVIEPFDICLPKIGTPVMLKPSLLVKNREKRNEIKRSAEGQIGNVLRPGMVLLKKYLSLGDQVRLALYM</sequence>
<accession>A0A7J8MX55</accession>
<dbReference type="AlphaFoldDB" id="A0A7J8MX55"/>
<proteinExistence type="predicted"/>
<feature type="compositionally biased region" description="Polar residues" evidence="1">
    <location>
        <begin position="41"/>
        <end position="66"/>
    </location>
</feature>
<protein>
    <submittedName>
        <fullName evidence="2">Uncharacterized protein</fullName>
    </submittedName>
</protein>
<keyword evidence="3" id="KW-1185">Reference proteome</keyword>